<feature type="domain" description="Peptidase C51" evidence="1">
    <location>
        <begin position="20"/>
        <end position="85"/>
    </location>
</feature>
<reference evidence="2 3" key="1">
    <citation type="submission" date="2021-05" db="EMBL/GenBank/DDBJ databases">
        <title>Isolation, identification, and the growth promoting effects of Pantoea dispersa strain YSD J2 from the aboveground leaves of Cyperus esculentus L.Var. Sativus.</title>
        <authorList>
            <person name="Wang S."/>
            <person name="Tang X.M."/>
            <person name="Huang Y.N."/>
        </authorList>
    </citation>
    <scope>NUCLEOTIDE SEQUENCE [LARGE SCALE GENOMIC DNA]</scope>
    <source>
        <strain evidence="3">YSD YN2</strain>
    </source>
</reference>
<sequence length="118" mass="13327">MPWNKKAAVNYAQLHAQGKSTHYCARFVCNAVNAGGIHLTCANAKDLGRHLADAGFYETHDLLQAGDIAVIQGTQHHQYGHVCIFDGHQWISDFRQKTMYPGVEYRALKPSFIIYRHD</sequence>
<evidence type="ECO:0000313" key="2">
    <source>
        <dbReference type="EMBL" id="UYU32473.1"/>
    </source>
</evidence>
<evidence type="ECO:0000259" key="1">
    <source>
        <dbReference type="Pfam" id="PF05257"/>
    </source>
</evidence>
<organism evidence="2 3">
    <name type="scientific">Siccibacter colletis</name>
    <dbReference type="NCBI Taxonomy" id="1505757"/>
    <lineage>
        <taxon>Bacteria</taxon>
        <taxon>Pseudomonadati</taxon>
        <taxon>Pseudomonadota</taxon>
        <taxon>Gammaproteobacteria</taxon>
        <taxon>Enterobacterales</taxon>
        <taxon>Enterobacteriaceae</taxon>
        <taxon>Siccibacter</taxon>
    </lineage>
</organism>
<gene>
    <name evidence="2" type="ORF">KFZ77_02830</name>
</gene>
<dbReference type="Proteomes" id="UP001156318">
    <property type="component" value="Chromosome"/>
</dbReference>
<accession>A0ABY6JF72</accession>
<protein>
    <submittedName>
        <fullName evidence="2">CHAP domain-containing protein</fullName>
    </submittedName>
</protein>
<keyword evidence="3" id="KW-1185">Reference proteome</keyword>
<evidence type="ECO:0000313" key="3">
    <source>
        <dbReference type="Proteomes" id="UP001156318"/>
    </source>
</evidence>
<proteinExistence type="predicted"/>
<dbReference type="Pfam" id="PF05257">
    <property type="entry name" value="CHAP"/>
    <property type="match status" value="1"/>
</dbReference>
<dbReference type="EMBL" id="CP074352">
    <property type="protein sequence ID" value="UYU32473.1"/>
    <property type="molecule type" value="Genomic_DNA"/>
</dbReference>
<dbReference type="RefSeq" id="WP_072001933.1">
    <property type="nucleotide sequence ID" value="NZ_CP074352.1"/>
</dbReference>
<dbReference type="InterPro" id="IPR007921">
    <property type="entry name" value="CHAP_dom"/>
</dbReference>
<name>A0ABY6JF72_9ENTR</name>
<dbReference type="Gene3D" id="3.90.1720.10">
    <property type="entry name" value="endopeptidase domain like (from Nostoc punctiforme)"/>
    <property type="match status" value="1"/>
</dbReference>